<comment type="caution">
    <text evidence="1">The sequence shown here is derived from an EMBL/GenBank/DDBJ whole genome shotgun (WGS) entry which is preliminary data.</text>
</comment>
<dbReference type="AlphaFoldDB" id="A0AAW8AII5"/>
<protein>
    <submittedName>
        <fullName evidence="1">Uncharacterized protein</fullName>
    </submittedName>
</protein>
<sequence length="92" mass="9226">NTAFVGLPMVQALEGSAGLPAAMALDQLGTWLVLATGGSAVAAWMAGDAGATSVNGVLRRMAGYPPFLALLGALALRGVPLPEPVDGLLRQL</sequence>
<organism evidence="1 2">
    <name type="scientific">Klebsiella pneumoniae</name>
    <dbReference type="NCBI Taxonomy" id="573"/>
    <lineage>
        <taxon>Bacteria</taxon>
        <taxon>Pseudomonadati</taxon>
        <taxon>Pseudomonadota</taxon>
        <taxon>Gammaproteobacteria</taxon>
        <taxon>Enterobacterales</taxon>
        <taxon>Enterobacteriaceae</taxon>
        <taxon>Klebsiella/Raoultella group</taxon>
        <taxon>Klebsiella</taxon>
        <taxon>Klebsiella pneumoniae complex</taxon>
    </lineage>
</organism>
<reference evidence="1" key="1">
    <citation type="submission" date="2023-07" db="EMBL/GenBank/DDBJ databases">
        <authorList>
            <person name="Peng Z."/>
        </authorList>
    </citation>
    <scope>NUCLEOTIDE SEQUENCE</scope>
    <source>
        <strain evidence="1">KP219</strain>
    </source>
</reference>
<proteinExistence type="predicted"/>
<accession>A0AAW8AII5</accession>
<dbReference type="Proteomes" id="UP001244490">
    <property type="component" value="Unassembled WGS sequence"/>
</dbReference>
<feature type="non-terminal residue" evidence="1">
    <location>
        <position position="92"/>
    </location>
</feature>
<feature type="non-terminal residue" evidence="1">
    <location>
        <position position="1"/>
    </location>
</feature>
<name>A0AAW8AII5_KLEPN</name>
<dbReference type="RefSeq" id="WP_305202284.1">
    <property type="nucleotide sequence ID" value="NZ_JAUUIA010000320.1"/>
</dbReference>
<dbReference type="EMBL" id="JAUUIA010000320">
    <property type="protein sequence ID" value="MDP0971101.1"/>
    <property type="molecule type" value="Genomic_DNA"/>
</dbReference>
<evidence type="ECO:0000313" key="1">
    <source>
        <dbReference type="EMBL" id="MDP0971101.1"/>
    </source>
</evidence>
<gene>
    <name evidence="1" type="ORF">Q6294_29610</name>
</gene>
<evidence type="ECO:0000313" key="2">
    <source>
        <dbReference type="Proteomes" id="UP001244490"/>
    </source>
</evidence>